<keyword evidence="7" id="KW-0449">Lipoprotein</keyword>
<dbReference type="RefSeq" id="WP_240567200.1">
    <property type="nucleotide sequence ID" value="NZ_JAKVPY010000004.1"/>
</dbReference>
<evidence type="ECO:0000256" key="7">
    <source>
        <dbReference type="ARBA" id="ARBA00023288"/>
    </source>
</evidence>
<dbReference type="EMBL" id="JAKVPY010000004">
    <property type="protein sequence ID" value="MCH4562367.1"/>
    <property type="molecule type" value="Genomic_DNA"/>
</dbReference>
<dbReference type="PANTHER" id="PTHR43649">
    <property type="entry name" value="ARABINOSE-BINDING PROTEIN-RELATED"/>
    <property type="match status" value="1"/>
</dbReference>
<accession>A0ABS9RRC4</accession>
<evidence type="ECO:0000313" key="9">
    <source>
        <dbReference type="EMBL" id="MCH4562367.1"/>
    </source>
</evidence>
<evidence type="ECO:0000256" key="6">
    <source>
        <dbReference type="ARBA" id="ARBA00023139"/>
    </source>
</evidence>
<dbReference type="InterPro" id="IPR006059">
    <property type="entry name" value="SBP"/>
</dbReference>
<gene>
    <name evidence="9" type="ORF">MKP05_04365</name>
</gene>
<evidence type="ECO:0000256" key="3">
    <source>
        <dbReference type="ARBA" id="ARBA00022475"/>
    </source>
</evidence>
<feature type="signal peptide" evidence="8">
    <location>
        <begin position="1"/>
        <end position="30"/>
    </location>
</feature>
<keyword evidence="5" id="KW-0472">Membrane</keyword>
<comment type="similarity">
    <text evidence="2">Belongs to the bacterial solute-binding protein 1 family.</text>
</comment>
<organism evidence="9 10">
    <name type="scientific">Halomonas flagellata</name>
    <dbReference type="NCBI Taxonomy" id="2920385"/>
    <lineage>
        <taxon>Bacteria</taxon>
        <taxon>Pseudomonadati</taxon>
        <taxon>Pseudomonadota</taxon>
        <taxon>Gammaproteobacteria</taxon>
        <taxon>Oceanospirillales</taxon>
        <taxon>Halomonadaceae</taxon>
        <taxon>Halomonas</taxon>
    </lineage>
</organism>
<dbReference type="Gene3D" id="3.40.190.10">
    <property type="entry name" value="Periplasmic binding protein-like II"/>
    <property type="match status" value="1"/>
</dbReference>
<evidence type="ECO:0000256" key="1">
    <source>
        <dbReference type="ARBA" id="ARBA00004418"/>
    </source>
</evidence>
<reference evidence="9 10" key="1">
    <citation type="submission" date="2022-02" db="EMBL/GenBank/DDBJ databases">
        <title>Halomonas fukangensis sp. nov., a halophilic bacterium isolated from a bulk soil of Kalidium foliatum at Fukang.</title>
        <authorList>
            <person name="Huang Y."/>
        </authorList>
    </citation>
    <scope>NUCLEOTIDE SEQUENCE [LARGE SCALE GENOMIC DNA]</scope>
    <source>
        <strain evidence="9 10">EGI 63088</strain>
    </source>
</reference>
<evidence type="ECO:0000256" key="4">
    <source>
        <dbReference type="ARBA" id="ARBA00022729"/>
    </source>
</evidence>
<dbReference type="InterPro" id="IPR050490">
    <property type="entry name" value="Bact_solute-bd_prot1"/>
</dbReference>
<name>A0ABS9RRC4_9GAMM</name>
<evidence type="ECO:0000256" key="5">
    <source>
        <dbReference type="ARBA" id="ARBA00023136"/>
    </source>
</evidence>
<protein>
    <submittedName>
        <fullName evidence="9">Extracellular solute-binding protein</fullName>
    </submittedName>
</protein>
<keyword evidence="3" id="KW-1003">Cell membrane</keyword>
<keyword evidence="6" id="KW-0564">Palmitate</keyword>
<dbReference type="Pfam" id="PF13416">
    <property type="entry name" value="SBP_bac_8"/>
    <property type="match status" value="1"/>
</dbReference>
<feature type="chain" id="PRO_5047410283" evidence="8">
    <location>
        <begin position="31"/>
        <end position="427"/>
    </location>
</feature>
<comment type="caution">
    <text evidence="9">The sequence shown here is derived from an EMBL/GenBank/DDBJ whole genome shotgun (WGS) entry which is preliminary data.</text>
</comment>
<keyword evidence="4 8" id="KW-0732">Signal</keyword>
<comment type="subcellular location">
    <subcellularLocation>
        <location evidence="1">Periplasm</location>
    </subcellularLocation>
</comment>
<evidence type="ECO:0000256" key="2">
    <source>
        <dbReference type="ARBA" id="ARBA00008520"/>
    </source>
</evidence>
<sequence>MKVTKHAQQFSIRMTTLSSAMALAAPMAMAAPQTLELWRHETGNIAEIEVSKAAVERFNRSQERWRVEMSMIPEGSYTETVTSAAVAGDLPCLLYIDQPVAPNFAWAGFLQPLDGLVDQAALDGLIDTAKGTYDGRIYSAGQYEVALSLLSRRSVLEAQGIRIATLDEPWSKAEFLDALETLKASGDFLYPLDLQAGWSGEWYSYAFGPWLVSFGGDQIDRSNYRYAEGVLNGEEAVAWGDFFQSLFDEGLVDRNPSDDRGFVQGRVAINYGFLEPSAYPDEWGDDLVVMPVPDFGHGSVIGGGSWHTGITTACESPEGAAEFIEFQLQPEEIAAMSEGAGMIPASEAGAALTEHYREGGQWRFFYDYSEARAQLRPETPAYPIISSVFERAARDIRDGGDVQAALDEAVDAIERNIADNHGYGMDE</sequence>
<dbReference type="SUPFAM" id="SSF53850">
    <property type="entry name" value="Periplasmic binding protein-like II"/>
    <property type="match status" value="1"/>
</dbReference>
<evidence type="ECO:0000313" key="10">
    <source>
        <dbReference type="Proteomes" id="UP001202117"/>
    </source>
</evidence>
<keyword evidence="10" id="KW-1185">Reference proteome</keyword>
<proteinExistence type="inferred from homology"/>
<dbReference type="Proteomes" id="UP001202117">
    <property type="component" value="Unassembled WGS sequence"/>
</dbReference>
<evidence type="ECO:0000256" key="8">
    <source>
        <dbReference type="SAM" id="SignalP"/>
    </source>
</evidence>
<dbReference type="PANTHER" id="PTHR43649:SF33">
    <property type="entry name" value="POLYGALACTURONAN_RHAMNOGALACTURONAN-BINDING PROTEIN YTCQ"/>
    <property type="match status" value="1"/>
</dbReference>